<dbReference type="InterPro" id="IPR021409">
    <property type="entry name" value="DUF3047"/>
</dbReference>
<organism evidence="1 2">
    <name type="scientific">Longibacter salinarum</name>
    <dbReference type="NCBI Taxonomy" id="1850348"/>
    <lineage>
        <taxon>Bacteria</taxon>
        <taxon>Pseudomonadati</taxon>
        <taxon>Rhodothermota</taxon>
        <taxon>Rhodothermia</taxon>
        <taxon>Rhodothermales</taxon>
        <taxon>Salisaetaceae</taxon>
        <taxon>Longibacter</taxon>
    </lineage>
</organism>
<dbReference type="RefSeq" id="WP_098077590.1">
    <property type="nucleotide sequence ID" value="NZ_PDEQ01000008.1"/>
</dbReference>
<dbReference type="EMBL" id="PDEQ01000008">
    <property type="protein sequence ID" value="PEN12315.1"/>
    <property type="molecule type" value="Genomic_DNA"/>
</dbReference>
<dbReference type="Proteomes" id="UP000220102">
    <property type="component" value="Unassembled WGS sequence"/>
</dbReference>
<gene>
    <name evidence="1" type="ORF">CRI94_14930</name>
</gene>
<reference evidence="1 2" key="1">
    <citation type="submission" date="2017-10" db="EMBL/GenBank/DDBJ databases">
        <title>Draft genome of Longibacter Salinarum.</title>
        <authorList>
            <person name="Goh K.M."/>
            <person name="Shamsir M.S."/>
            <person name="Lim S.W."/>
        </authorList>
    </citation>
    <scope>NUCLEOTIDE SEQUENCE [LARGE SCALE GENOMIC DNA]</scope>
    <source>
        <strain evidence="1 2">KCTC 52045</strain>
    </source>
</reference>
<comment type="caution">
    <text evidence="1">The sequence shown here is derived from an EMBL/GenBank/DDBJ whole genome shotgun (WGS) entry which is preliminary data.</text>
</comment>
<name>A0A2A8CVP1_9BACT</name>
<protein>
    <recommendedName>
        <fullName evidence="3">DUF3047 domain-containing protein</fullName>
    </recommendedName>
</protein>
<dbReference type="AlphaFoldDB" id="A0A2A8CVP1"/>
<keyword evidence="2" id="KW-1185">Reference proteome</keyword>
<dbReference type="Pfam" id="PF11249">
    <property type="entry name" value="DUF3047"/>
    <property type="match status" value="1"/>
</dbReference>
<proteinExistence type="predicted"/>
<sequence length="265" mass="29581">MERTALMKAPVLESPPLVLLVSVLIGVLLSASAAPSAVEAQPLSDAAEQQAAPSPIIVDDFESYKPGSFPEQWVFVKRDKSVISYDQASDPGETVEVKKQSGNRYLRVSTKGEALRYTQRNGKEFDWNLKTHSRIAWRWRAVKLPDGASERGENDTGGALYVTFGSDWLGRPKSIKYTYSSSLPVGSVVSFGPLKVIVVDSAREPRMGEWKEVMRDIPSDYRQVFGEDPPNRPLSITFWSDSDTTDDTAEVHFDDIRLLPPFERK</sequence>
<accession>A0A2A8CVP1</accession>
<evidence type="ECO:0008006" key="3">
    <source>
        <dbReference type="Google" id="ProtNLM"/>
    </source>
</evidence>
<evidence type="ECO:0000313" key="2">
    <source>
        <dbReference type="Proteomes" id="UP000220102"/>
    </source>
</evidence>
<dbReference type="OrthoDB" id="9775969at2"/>
<evidence type="ECO:0000313" key="1">
    <source>
        <dbReference type="EMBL" id="PEN12315.1"/>
    </source>
</evidence>